<protein>
    <submittedName>
        <fullName evidence="2">Uncharacterized protein</fullName>
    </submittedName>
</protein>
<feature type="transmembrane region" description="Helical" evidence="1">
    <location>
        <begin position="357"/>
        <end position="377"/>
    </location>
</feature>
<name>A0A347ZUP2_9CHLR</name>
<dbReference type="OrthoDB" id="2137478at2"/>
<feature type="transmembrane region" description="Helical" evidence="1">
    <location>
        <begin position="662"/>
        <end position="683"/>
    </location>
</feature>
<evidence type="ECO:0000313" key="2">
    <source>
        <dbReference type="EMBL" id="REG10391.1"/>
    </source>
</evidence>
<feature type="transmembrane region" description="Helical" evidence="1">
    <location>
        <begin position="84"/>
        <end position="108"/>
    </location>
</feature>
<feature type="transmembrane region" description="Helical" evidence="1">
    <location>
        <begin position="383"/>
        <end position="401"/>
    </location>
</feature>
<dbReference type="EMBL" id="QUMS01000001">
    <property type="protein sequence ID" value="REG10391.1"/>
    <property type="molecule type" value="Genomic_DNA"/>
</dbReference>
<feature type="transmembrane region" description="Helical" evidence="1">
    <location>
        <begin position="636"/>
        <end position="655"/>
    </location>
</feature>
<gene>
    <name evidence="2" type="ORF">DFR64_0249</name>
</gene>
<feature type="transmembrane region" description="Helical" evidence="1">
    <location>
        <begin position="406"/>
        <end position="424"/>
    </location>
</feature>
<feature type="transmembrane region" description="Helical" evidence="1">
    <location>
        <begin position="689"/>
        <end position="706"/>
    </location>
</feature>
<dbReference type="Proteomes" id="UP000256388">
    <property type="component" value="Unassembled WGS sequence"/>
</dbReference>
<feature type="transmembrane region" description="Helical" evidence="1">
    <location>
        <begin position="323"/>
        <end position="345"/>
    </location>
</feature>
<keyword evidence="1" id="KW-1133">Transmembrane helix</keyword>
<organism evidence="2 3">
    <name type="scientific">Pelolinea submarina</name>
    <dbReference type="NCBI Taxonomy" id="913107"/>
    <lineage>
        <taxon>Bacteria</taxon>
        <taxon>Bacillati</taxon>
        <taxon>Chloroflexota</taxon>
        <taxon>Anaerolineae</taxon>
        <taxon>Anaerolineales</taxon>
        <taxon>Anaerolineaceae</taxon>
        <taxon>Pelolinea</taxon>
    </lineage>
</organism>
<feature type="transmembrane region" description="Helical" evidence="1">
    <location>
        <begin position="46"/>
        <end position="64"/>
    </location>
</feature>
<dbReference type="RefSeq" id="WP_126440522.1">
    <property type="nucleotide sequence ID" value="NZ_AP018437.1"/>
</dbReference>
<feature type="transmembrane region" description="Helical" evidence="1">
    <location>
        <begin position="266"/>
        <end position="288"/>
    </location>
</feature>
<proteinExistence type="predicted"/>
<sequence length="717" mass="82368">MNPIVKFLRRIFPDIKSTLGSAVIGLSISAAIYLGSLQRHFFSKRYAIYALLIALAATILAAWLRQRWLSHRYHNLPRAIRITVVVFSVILSLVLLANIQIQPVYYLLPDTTMEVRIPIGTIPDGEESVRLLWVETGQGYVYYQNMHFEGQWERVEKNIVFPPNQEVRFTWTGKVGSTPQIAFRMTHYDQPVFISWNGEGKEYNLNQPKEPNILIDSHLDIPLIYKMPFILAFSISAGFVLFALLILLGTWQPAKRQGKAYARGAWLWYMLPMVLLWGFTLLVFWPGIMSGDSITLWNQNLVGEYSDWQSAFYALVLAGLMKIWYSPALITILQILSFSFLVAWGLKALQEEGVSRIILWGISLLFALSPINNLYATTLWRDIPYALAVMWLTVIAVKVYLSQGKWVEGWGWVWLGVSGFFIAILRQNGIPVAFSLLVLLPIFYSKYRKQLSRSLLLCLAFFLLMKGPVYSWLNVDRSKSGQSNLILLHHIAAHLDADTALKADEEEYLNSFLSIPDWKYYCCYVGTISYDNDFERDRFLASSSENRKLALDLFLRDPLVDVQHTVCSGELTWRFNDNQCYMKSTHGFNSWVPGEVSWIVPNDAGLKEDSRFPTLVTPYVDALRIFGFRDDFLVVYLRPALYLYLAMFFIMVEIIRRKDFRVALVVLPLIIQSAILFLVSYAPAIRYQYSNYLVGLYLLGILFLPADDAQKDALNEK</sequence>
<evidence type="ECO:0000313" key="3">
    <source>
        <dbReference type="Proteomes" id="UP000256388"/>
    </source>
</evidence>
<reference evidence="2 3" key="1">
    <citation type="submission" date="2018-08" db="EMBL/GenBank/DDBJ databases">
        <title>Genomic Encyclopedia of Type Strains, Phase IV (KMG-IV): sequencing the most valuable type-strain genomes for metagenomic binning, comparative biology and taxonomic classification.</title>
        <authorList>
            <person name="Goeker M."/>
        </authorList>
    </citation>
    <scope>NUCLEOTIDE SEQUENCE [LARGE SCALE GENOMIC DNA]</scope>
    <source>
        <strain evidence="2 3">DSM 23923</strain>
    </source>
</reference>
<keyword evidence="3" id="KW-1185">Reference proteome</keyword>
<dbReference type="AlphaFoldDB" id="A0A347ZUP2"/>
<comment type="caution">
    <text evidence="2">The sequence shown here is derived from an EMBL/GenBank/DDBJ whole genome shotgun (WGS) entry which is preliminary data.</text>
</comment>
<feature type="transmembrane region" description="Helical" evidence="1">
    <location>
        <begin position="454"/>
        <end position="473"/>
    </location>
</feature>
<evidence type="ECO:0000256" key="1">
    <source>
        <dbReference type="SAM" id="Phobius"/>
    </source>
</evidence>
<feature type="transmembrane region" description="Helical" evidence="1">
    <location>
        <begin position="12"/>
        <end position="34"/>
    </location>
</feature>
<feature type="transmembrane region" description="Helical" evidence="1">
    <location>
        <begin position="229"/>
        <end position="254"/>
    </location>
</feature>
<keyword evidence="1" id="KW-0812">Transmembrane</keyword>
<keyword evidence="1" id="KW-0472">Membrane</keyword>
<accession>A0A347ZUP2</accession>